<sequence length="220" mass="23652">MCFSMEADLVAGAVLLPIGVLSLSHVREPREVPLAALPLLLGVHQLVEAVVWAGVDGSVSSDLAHLAALVYVVIALPLLPTLFPLAVWLIETSSRRRLVVPFLAVGVVVSAYMGLRLWQNGLDVVAHDFGLEYRVGLGFQELWTGAYVVATMGACVVSSYRTVVAFGVLNLIGLTIVGLAYAQAFASLWCVYAALVSVLILVHMVWRNPRHQPQASLAQL</sequence>
<feature type="transmembrane region" description="Helical" evidence="1">
    <location>
        <begin position="97"/>
        <end position="115"/>
    </location>
</feature>
<dbReference type="STRING" id="1005944.SAMN05192576_1793"/>
<protein>
    <submittedName>
        <fullName evidence="2">Uncharacterized protein</fullName>
    </submittedName>
</protein>
<reference evidence="2 3" key="1">
    <citation type="submission" date="2016-10" db="EMBL/GenBank/DDBJ databases">
        <authorList>
            <person name="de Groot N.N."/>
        </authorList>
    </citation>
    <scope>NUCLEOTIDE SEQUENCE [LARGE SCALE GENOMIC DNA]</scope>
    <source>
        <strain evidence="2 3">CGMCC 1.11147</strain>
    </source>
</reference>
<evidence type="ECO:0000313" key="2">
    <source>
        <dbReference type="EMBL" id="SDN22868.1"/>
    </source>
</evidence>
<evidence type="ECO:0000313" key="3">
    <source>
        <dbReference type="Proteomes" id="UP000199004"/>
    </source>
</evidence>
<gene>
    <name evidence="2" type="ORF">SAMN05192576_1793</name>
</gene>
<dbReference type="OrthoDB" id="4381840at2"/>
<organism evidence="2 3">
    <name type="scientific">Nocardioides szechwanensis</name>
    <dbReference type="NCBI Taxonomy" id="1005944"/>
    <lineage>
        <taxon>Bacteria</taxon>
        <taxon>Bacillati</taxon>
        <taxon>Actinomycetota</taxon>
        <taxon>Actinomycetes</taxon>
        <taxon>Propionibacteriales</taxon>
        <taxon>Nocardioidaceae</taxon>
        <taxon>Nocardioides</taxon>
    </lineage>
</organism>
<accession>A0A1G9ZNG9</accession>
<keyword evidence="3" id="KW-1185">Reference proteome</keyword>
<feature type="transmembrane region" description="Helical" evidence="1">
    <location>
        <begin position="163"/>
        <end position="180"/>
    </location>
</feature>
<dbReference type="InterPro" id="IPR046737">
    <property type="entry name" value="DUF6629"/>
</dbReference>
<feature type="transmembrane region" description="Helical" evidence="1">
    <location>
        <begin position="68"/>
        <end position="90"/>
    </location>
</feature>
<dbReference type="Proteomes" id="UP000199004">
    <property type="component" value="Unassembled WGS sequence"/>
</dbReference>
<feature type="transmembrane region" description="Helical" evidence="1">
    <location>
        <begin position="186"/>
        <end position="206"/>
    </location>
</feature>
<dbReference type="AlphaFoldDB" id="A0A1G9ZNG9"/>
<keyword evidence="1" id="KW-0472">Membrane</keyword>
<feature type="transmembrane region" description="Helical" evidence="1">
    <location>
        <begin position="135"/>
        <end position="156"/>
    </location>
</feature>
<dbReference type="RefSeq" id="WP_091023852.1">
    <property type="nucleotide sequence ID" value="NZ_FNIC01000002.1"/>
</dbReference>
<dbReference type="Pfam" id="PF20334">
    <property type="entry name" value="DUF6629"/>
    <property type="match status" value="1"/>
</dbReference>
<dbReference type="EMBL" id="FNIC01000002">
    <property type="protein sequence ID" value="SDN22868.1"/>
    <property type="molecule type" value="Genomic_DNA"/>
</dbReference>
<proteinExistence type="predicted"/>
<name>A0A1G9ZNG9_9ACTN</name>
<keyword evidence="1" id="KW-0812">Transmembrane</keyword>
<keyword evidence="1" id="KW-1133">Transmembrane helix</keyword>
<evidence type="ECO:0000256" key="1">
    <source>
        <dbReference type="SAM" id="Phobius"/>
    </source>
</evidence>